<sequence>MADKGSLKIQCFSGNDYIPVDNAKISVRESSLNENKPSTIELSTNSIGLTEQIDLDAPPIEYSLDENSNKVPYSVYDILVERDGFETLIINGCQIFSEEIAYQRCNLIERKSITRQKEVINIQPNTLNGNFPPKIPEAEDKPLPPPSSGVVLAQPVVPEYIIVHQGGPNDTSAPNYTVPFKEYIKNVASCEIYSTWSSNAIRANIFCIVSFTLNRIYTEWYRGKGKNFDITSSTAYDHAFNYGRNIYDSISAVVDEIFSTYIKRIGKKQPLLTQYCDGKNVSCPEWLSQWGSQSLGAQGKPPYEILKYYYGNDIELVTAEKVEGSPKSYPDYDLTVGSVGEPVKTIQNQLNRISKNYPLIPKVAEDGIFGQTTAEAVKVFQGIFNLPQTGVVDYATWYKISDVYVGVTRIAELRGEGSDQKIFVPPMTIQQVNREIPSFNYFV</sequence>
<evidence type="ECO:0000313" key="3">
    <source>
        <dbReference type="Proteomes" id="UP000486903"/>
    </source>
</evidence>
<name>A0A6B4JPJ1_CLOBO</name>
<protein>
    <submittedName>
        <fullName evidence="2">Spore cortex-lytic protein</fullName>
    </submittedName>
</protein>
<accession>A0A6B4JPJ1</accession>
<evidence type="ECO:0000313" key="2">
    <source>
        <dbReference type="EMBL" id="NFV26400.1"/>
    </source>
</evidence>
<dbReference type="Gene3D" id="1.10.101.10">
    <property type="entry name" value="PGBD-like superfamily/PGBD"/>
    <property type="match status" value="1"/>
</dbReference>
<dbReference type="Proteomes" id="UP000486903">
    <property type="component" value="Unassembled WGS sequence"/>
</dbReference>
<dbReference type="AlphaFoldDB" id="A0A6B4JPJ1"/>
<dbReference type="InterPro" id="IPR002477">
    <property type="entry name" value="Peptidoglycan-bd-like"/>
</dbReference>
<reference evidence="2 3" key="1">
    <citation type="submission" date="2019-04" db="EMBL/GenBank/DDBJ databases">
        <title>Genome sequencing of Clostridium botulinum Groups I-IV and Clostridium butyricum.</title>
        <authorList>
            <person name="Brunt J."/>
            <person name="Van Vliet A.H.M."/>
            <person name="Stringer S.C."/>
            <person name="Carter A.T."/>
            <person name="Peck M.W."/>
        </authorList>
    </citation>
    <scope>NUCLEOTIDE SEQUENCE [LARGE SCALE GENOMIC DNA]</scope>
    <source>
        <strain evidence="2 3">BL81</strain>
    </source>
</reference>
<dbReference type="Pfam" id="PF01471">
    <property type="entry name" value="PG_binding_1"/>
    <property type="match status" value="1"/>
</dbReference>
<dbReference type="EMBL" id="SXFB01000005">
    <property type="protein sequence ID" value="NFV26400.1"/>
    <property type="molecule type" value="Genomic_DNA"/>
</dbReference>
<evidence type="ECO:0000259" key="1">
    <source>
        <dbReference type="Pfam" id="PF01471"/>
    </source>
</evidence>
<dbReference type="InterPro" id="IPR036365">
    <property type="entry name" value="PGBD-like_sf"/>
</dbReference>
<gene>
    <name evidence="2" type="ORF">FDG31_09465</name>
</gene>
<dbReference type="InterPro" id="IPR036366">
    <property type="entry name" value="PGBDSf"/>
</dbReference>
<organism evidence="2 3">
    <name type="scientific">Clostridium botulinum</name>
    <dbReference type="NCBI Taxonomy" id="1491"/>
    <lineage>
        <taxon>Bacteria</taxon>
        <taxon>Bacillati</taxon>
        <taxon>Bacillota</taxon>
        <taxon>Clostridia</taxon>
        <taxon>Eubacteriales</taxon>
        <taxon>Clostridiaceae</taxon>
        <taxon>Clostridium</taxon>
    </lineage>
</organism>
<dbReference type="SUPFAM" id="SSF47090">
    <property type="entry name" value="PGBD-like"/>
    <property type="match status" value="1"/>
</dbReference>
<proteinExistence type="predicted"/>
<feature type="domain" description="Peptidoglycan binding-like" evidence="1">
    <location>
        <begin position="340"/>
        <end position="399"/>
    </location>
</feature>
<dbReference type="RefSeq" id="WP_003372949.1">
    <property type="nucleotide sequence ID" value="NZ_JACBBA010000006.1"/>
</dbReference>
<comment type="caution">
    <text evidence="2">The sequence shown here is derived from an EMBL/GenBank/DDBJ whole genome shotgun (WGS) entry which is preliminary data.</text>
</comment>